<dbReference type="EMBL" id="BLPG01000001">
    <property type="protein sequence ID" value="GFJ87222.1"/>
    <property type="molecule type" value="Genomic_DNA"/>
</dbReference>
<accession>A0A6V8KPX7</accession>
<comment type="caution">
    <text evidence="2">The sequence shown here is derived from an EMBL/GenBank/DDBJ whole genome shotgun (WGS) entry which is preliminary data.</text>
</comment>
<dbReference type="SUPFAM" id="SSF141530">
    <property type="entry name" value="PTSIIA/GutA-like"/>
    <property type="match status" value="1"/>
</dbReference>
<dbReference type="GO" id="GO:0009401">
    <property type="term" value="P:phosphoenolpyruvate-dependent sugar phosphotransferase system"/>
    <property type="evidence" value="ECO:0007669"/>
    <property type="project" value="InterPro"/>
</dbReference>
<dbReference type="Gene3D" id="2.40.33.40">
    <property type="entry name" value="Phosphotransferase system, glucitol/sorbitol-specific IIA component"/>
    <property type="match status" value="1"/>
</dbReference>
<dbReference type="Pfam" id="PF03829">
    <property type="entry name" value="PTSIIA_gutA"/>
    <property type="match status" value="1"/>
</dbReference>
<proteinExistence type="predicted"/>
<feature type="modified residue" description="Phosphohistidine; by HPr" evidence="1">
    <location>
        <position position="46"/>
    </location>
</feature>
<dbReference type="PANTHER" id="PTHR40398:SF1">
    <property type="entry name" value="PTS SYSTEM GLUCITOL_SORBITOL-SPECIFIC EIIA COMPONENT"/>
    <property type="match status" value="1"/>
</dbReference>
<dbReference type="AlphaFoldDB" id="A0A6V8KPX7"/>
<dbReference type="PROSITE" id="PS51097">
    <property type="entry name" value="PTS_EIIA_TYPE_5"/>
    <property type="match status" value="1"/>
</dbReference>
<sequence>MTMEVTRYATEVTAVGALVPDFVEQQILVFFSDAAPEELHDFSVLHHPTVAKSGLTTGDEVVIDGTTMRVLSVGDLAEQNLLALGHLNLKANGASQAPLPGDVCVEARALPIPRPGSKLWITGTLTPP</sequence>
<keyword evidence="3" id="KW-1185">Reference proteome</keyword>
<dbReference type="GO" id="GO:0005737">
    <property type="term" value="C:cytoplasm"/>
    <property type="evidence" value="ECO:0007669"/>
    <property type="project" value="InterPro"/>
</dbReference>
<reference evidence="2 3" key="2">
    <citation type="submission" date="2020-03" db="EMBL/GenBank/DDBJ databases">
        <authorList>
            <person name="Ichikawa N."/>
            <person name="Kimura A."/>
            <person name="Kitahashi Y."/>
            <person name="Uohara A."/>
        </authorList>
    </citation>
    <scope>NUCLEOTIDE SEQUENCE [LARGE SCALE GENOMIC DNA]</scope>
    <source>
        <strain evidence="2 3">NBRC 108638</strain>
    </source>
</reference>
<dbReference type="InterPro" id="IPR036665">
    <property type="entry name" value="PTS_IIA_glucitol/sorbitol_sf"/>
</dbReference>
<organism evidence="2 3">
    <name type="scientific">Phytohabitans rumicis</name>
    <dbReference type="NCBI Taxonomy" id="1076125"/>
    <lineage>
        <taxon>Bacteria</taxon>
        <taxon>Bacillati</taxon>
        <taxon>Actinomycetota</taxon>
        <taxon>Actinomycetes</taxon>
        <taxon>Micromonosporales</taxon>
        <taxon>Micromonosporaceae</taxon>
    </lineage>
</organism>
<dbReference type="GO" id="GO:0008982">
    <property type="term" value="F:protein-N(PI)-phosphohistidine-sugar phosphotransferase activity"/>
    <property type="evidence" value="ECO:0007669"/>
    <property type="project" value="InterPro"/>
</dbReference>
<evidence type="ECO:0000313" key="2">
    <source>
        <dbReference type="EMBL" id="GFJ87222.1"/>
    </source>
</evidence>
<dbReference type="Proteomes" id="UP000482960">
    <property type="component" value="Unassembled WGS sequence"/>
</dbReference>
<gene>
    <name evidence="2" type="ORF">Prum_008640</name>
</gene>
<evidence type="ECO:0000313" key="3">
    <source>
        <dbReference type="Proteomes" id="UP000482960"/>
    </source>
</evidence>
<dbReference type="PANTHER" id="PTHR40398">
    <property type="entry name" value="PTS SYSTEM GLUCITOL/SORBITOL-SPECIFIC EIIA COMPONENT"/>
    <property type="match status" value="1"/>
</dbReference>
<evidence type="ECO:0000256" key="1">
    <source>
        <dbReference type="PROSITE-ProRule" id="PRU00420"/>
    </source>
</evidence>
<dbReference type="InterPro" id="IPR004716">
    <property type="entry name" value="PTS_IIA_glucitol/sorbitol-sp"/>
</dbReference>
<reference evidence="2 3" key="1">
    <citation type="submission" date="2020-03" db="EMBL/GenBank/DDBJ databases">
        <title>Whole genome shotgun sequence of Phytohabitans rumicis NBRC 108638.</title>
        <authorList>
            <person name="Komaki H."/>
            <person name="Tamura T."/>
        </authorList>
    </citation>
    <scope>NUCLEOTIDE SEQUENCE [LARGE SCALE GENOMIC DNA]</scope>
    <source>
        <strain evidence="2 3">NBRC 108638</strain>
    </source>
</reference>
<protein>
    <submittedName>
        <fullName evidence="2">PTS sorbitol transporter subunit IIA</fullName>
    </submittedName>
</protein>
<name>A0A6V8KPX7_9ACTN</name>